<dbReference type="EMBL" id="CVRB01000004">
    <property type="protein sequence ID" value="CRK83886.1"/>
    <property type="molecule type" value="Genomic_DNA"/>
</dbReference>
<accession>A0A0U1P0W5</accession>
<feature type="compositionally biased region" description="Basic and acidic residues" evidence="1">
    <location>
        <begin position="16"/>
        <end position="29"/>
    </location>
</feature>
<sequence>MMVKNDKQNKKQGRSVTDKKTGYGDKKTEGPNIPST</sequence>
<proteinExistence type="predicted"/>
<name>A0A0U1P0W5_9BACI</name>
<evidence type="ECO:0000313" key="3">
    <source>
        <dbReference type="Proteomes" id="UP000199087"/>
    </source>
</evidence>
<gene>
    <name evidence="2" type="ORF">BN000_03883</name>
</gene>
<protein>
    <submittedName>
        <fullName evidence="2">Uncharacterized protein</fullName>
    </submittedName>
</protein>
<evidence type="ECO:0000256" key="1">
    <source>
        <dbReference type="SAM" id="MobiDB-lite"/>
    </source>
</evidence>
<feature type="region of interest" description="Disordered" evidence="1">
    <location>
        <begin position="1"/>
        <end position="36"/>
    </location>
</feature>
<keyword evidence="3" id="KW-1185">Reference proteome</keyword>
<evidence type="ECO:0000313" key="2">
    <source>
        <dbReference type="EMBL" id="CRK83886.1"/>
    </source>
</evidence>
<organism evidence="2 3">
    <name type="scientific">Neobacillus massiliamazoniensis</name>
    <dbReference type="NCBI Taxonomy" id="1499688"/>
    <lineage>
        <taxon>Bacteria</taxon>
        <taxon>Bacillati</taxon>
        <taxon>Bacillota</taxon>
        <taxon>Bacilli</taxon>
        <taxon>Bacillales</taxon>
        <taxon>Bacillaceae</taxon>
        <taxon>Neobacillus</taxon>
    </lineage>
</organism>
<dbReference type="AlphaFoldDB" id="A0A0U1P0W5"/>
<reference evidence="3" key="1">
    <citation type="submission" date="2015-05" db="EMBL/GenBank/DDBJ databases">
        <authorList>
            <person name="Urmite Genomes"/>
        </authorList>
    </citation>
    <scope>NUCLEOTIDE SEQUENCE [LARGE SCALE GENOMIC DNA]</scope>
    <source>
        <strain evidence="3">LF1</strain>
    </source>
</reference>
<dbReference type="Proteomes" id="UP000199087">
    <property type="component" value="Unassembled WGS sequence"/>
</dbReference>